<dbReference type="STRING" id="74557.A0A1V9YBG1"/>
<dbReference type="InterPro" id="IPR013525">
    <property type="entry name" value="ABC2_TM"/>
</dbReference>
<evidence type="ECO:0000256" key="5">
    <source>
        <dbReference type="ARBA" id="ARBA00023136"/>
    </source>
</evidence>
<keyword evidence="2" id="KW-0813">Transport</keyword>
<reference evidence="9 10" key="1">
    <citation type="journal article" date="2014" name="Genome Biol. Evol.">
        <title>The secreted proteins of Achlya hypogyna and Thraustotheca clavata identify the ancestral oomycete secretome and reveal gene acquisitions by horizontal gene transfer.</title>
        <authorList>
            <person name="Misner I."/>
            <person name="Blouin N."/>
            <person name="Leonard G."/>
            <person name="Richards T.A."/>
            <person name="Lane C.E."/>
        </authorList>
    </citation>
    <scope>NUCLEOTIDE SEQUENCE [LARGE SCALE GENOMIC DNA]</scope>
    <source>
        <strain evidence="9 10">ATCC 34112</strain>
    </source>
</reference>
<feature type="non-terminal residue" evidence="9">
    <location>
        <position position="327"/>
    </location>
</feature>
<feature type="transmembrane region" description="Helical" evidence="6">
    <location>
        <begin position="99"/>
        <end position="123"/>
    </location>
</feature>
<keyword evidence="3 6" id="KW-0812">Transmembrane</keyword>
<keyword evidence="5 6" id="KW-0472">Membrane</keyword>
<feature type="transmembrane region" description="Helical" evidence="6">
    <location>
        <begin position="135"/>
        <end position="154"/>
    </location>
</feature>
<dbReference type="GO" id="GO:0005524">
    <property type="term" value="F:ATP binding"/>
    <property type="evidence" value="ECO:0007669"/>
    <property type="project" value="UniProtKB-KW"/>
</dbReference>
<protein>
    <submittedName>
        <fullName evidence="9">ATP-binding Cassette (ABC) Superfamily</fullName>
    </submittedName>
</protein>
<evidence type="ECO:0000256" key="2">
    <source>
        <dbReference type="ARBA" id="ARBA00022448"/>
    </source>
</evidence>
<name>A0A1V9YBG1_9STRA</name>
<comment type="caution">
    <text evidence="9">The sequence shown here is derived from an EMBL/GenBank/DDBJ whole genome shotgun (WGS) entry which is preliminary data.</text>
</comment>
<dbReference type="GO" id="GO:0016020">
    <property type="term" value="C:membrane"/>
    <property type="evidence" value="ECO:0007669"/>
    <property type="project" value="UniProtKB-SubCell"/>
</dbReference>
<dbReference type="GO" id="GO:0140359">
    <property type="term" value="F:ABC-type transporter activity"/>
    <property type="evidence" value="ECO:0007669"/>
    <property type="project" value="InterPro"/>
</dbReference>
<evidence type="ECO:0000256" key="3">
    <source>
        <dbReference type="ARBA" id="ARBA00022692"/>
    </source>
</evidence>
<feature type="domain" description="ABC-2 type transporter transmembrane" evidence="7">
    <location>
        <begin position="1"/>
        <end position="179"/>
    </location>
</feature>
<keyword evidence="4 6" id="KW-1133">Transmembrane helix</keyword>
<keyword evidence="10" id="KW-1185">Reference proteome</keyword>
<keyword evidence="9" id="KW-0547">Nucleotide-binding</keyword>
<evidence type="ECO:0000256" key="6">
    <source>
        <dbReference type="SAM" id="Phobius"/>
    </source>
</evidence>
<sequence length="327" mass="36659">MGLLYASIFYNVDPQNPIVVLGVIFTSVLFLALGQVPLMPAALEARSIYYKQRSANFFRTSSFILAQSFTQVPFAFGETLVFGSIMYWMTGFVSSAGAFLTYLLLLFLTNLSFASWFFFIAVVSPDLHVAKPLSMLSVLVYILFAGFVISPSIMPDYFIWIYWINPIAWCMRSLSINQYSAAEFQGESYNGIPYVKMEGETMGNYMLKTFGLQTECEWIWYGAIYLAGSYLVFLGLSYLALEYKRYDAPENVSITVEDEQLTDATDYIKAPKTPVTGDDTTIHVAGSSSQMIPVTLAFKDLWYSVPNPTKGEPDLQLLKGINGYALP</sequence>
<evidence type="ECO:0000256" key="1">
    <source>
        <dbReference type="ARBA" id="ARBA00004141"/>
    </source>
</evidence>
<evidence type="ECO:0000313" key="9">
    <source>
        <dbReference type="EMBL" id="OQR83083.1"/>
    </source>
</evidence>
<dbReference type="Pfam" id="PF01061">
    <property type="entry name" value="ABC2_membrane"/>
    <property type="match status" value="1"/>
</dbReference>
<comment type="subcellular location">
    <subcellularLocation>
        <location evidence="1">Membrane</location>
        <topology evidence="1">Multi-pass membrane protein</topology>
    </subcellularLocation>
</comment>
<evidence type="ECO:0000256" key="4">
    <source>
        <dbReference type="ARBA" id="ARBA00022989"/>
    </source>
</evidence>
<feature type="transmembrane region" description="Helical" evidence="6">
    <location>
        <begin position="20"/>
        <end position="43"/>
    </location>
</feature>
<gene>
    <name evidence="9" type="ORF">THRCLA_10990</name>
</gene>
<feature type="transmembrane region" description="Helical" evidence="6">
    <location>
        <begin position="218"/>
        <end position="241"/>
    </location>
</feature>
<dbReference type="AlphaFoldDB" id="A0A1V9YBG1"/>
<dbReference type="Pfam" id="PF08370">
    <property type="entry name" value="PDR_assoc"/>
    <property type="match status" value="1"/>
</dbReference>
<dbReference type="Proteomes" id="UP000243217">
    <property type="component" value="Unassembled WGS sequence"/>
</dbReference>
<dbReference type="InterPro" id="IPR013581">
    <property type="entry name" value="PDR_assoc"/>
</dbReference>
<dbReference type="EMBL" id="JNBS01004579">
    <property type="protein sequence ID" value="OQR83083.1"/>
    <property type="molecule type" value="Genomic_DNA"/>
</dbReference>
<feature type="domain" description="Plant PDR ABC transporter associated" evidence="8">
    <location>
        <begin position="198"/>
        <end position="244"/>
    </location>
</feature>
<organism evidence="9 10">
    <name type="scientific">Thraustotheca clavata</name>
    <dbReference type="NCBI Taxonomy" id="74557"/>
    <lineage>
        <taxon>Eukaryota</taxon>
        <taxon>Sar</taxon>
        <taxon>Stramenopiles</taxon>
        <taxon>Oomycota</taxon>
        <taxon>Saprolegniomycetes</taxon>
        <taxon>Saprolegniales</taxon>
        <taxon>Achlyaceae</taxon>
        <taxon>Thraustotheca</taxon>
    </lineage>
</organism>
<dbReference type="OrthoDB" id="66620at2759"/>
<feature type="transmembrane region" description="Helical" evidence="6">
    <location>
        <begin position="64"/>
        <end position="87"/>
    </location>
</feature>
<evidence type="ECO:0000313" key="10">
    <source>
        <dbReference type="Proteomes" id="UP000243217"/>
    </source>
</evidence>
<evidence type="ECO:0000259" key="7">
    <source>
        <dbReference type="Pfam" id="PF01061"/>
    </source>
</evidence>
<proteinExistence type="predicted"/>
<accession>A0A1V9YBG1</accession>
<keyword evidence="9" id="KW-0067">ATP-binding</keyword>
<evidence type="ECO:0000259" key="8">
    <source>
        <dbReference type="Pfam" id="PF08370"/>
    </source>
</evidence>
<dbReference type="PANTHER" id="PTHR19241">
    <property type="entry name" value="ATP-BINDING CASSETTE TRANSPORTER"/>
    <property type="match status" value="1"/>
</dbReference>